<evidence type="ECO:0000313" key="1">
    <source>
        <dbReference type="EMBL" id="MFB2878052.1"/>
    </source>
</evidence>
<comment type="caution">
    <text evidence="1">The sequence shown here is derived from an EMBL/GenBank/DDBJ whole genome shotgun (WGS) entry which is preliminary data.</text>
</comment>
<organism evidence="1 2">
    <name type="scientific">Floridaenema aerugineum BLCC-F46</name>
    <dbReference type="NCBI Taxonomy" id="3153654"/>
    <lineage>
        <taxon>Bacteria</taxon>
        <taxon>Bacillati</taxon>
        <taxon>Cyanobacteriota</taxon>
        <taxon>Cyanophyceae</taxon>
        <taxon>Oscillatoriophycideae</taxon>
        <taxon>Aerosakkonematales</taxon>
        <taxon>Aerosakkonemataceae</taxon>
        <taxon>Floridanema</taxon>
        <taxon>Floridanema aerugineum</taxon>
    </lineage>
</organism>
<dbReference type="EMBL" id="JBHFNQ010000109">
    <property type="protein sequence ID" value="MFB2878052.1"/>
    <property type="molecule type" value="Genomic_DNA"/>
</dbReference>
<dbReference type="PANTHER" id="PTHR40616">
    <property type="entry name" value="LINALOOL DEHYDRATASE_ISOMERASE DOMAIN-CONTAINING PROTEIN"/>
    <property type="match status" value="1"/>
</dbReference>
<name>A0ABV4X6N2_9CYAN</name>
<protein>
    <submittedName>
        <fullName evidence="1">Uncharacterized protein</fullName>
    </submittedName>
</protein>
<keyword evidence="2" id="KW-1185">Reference proteome</keyword>
<gene>
    <name evidence="1" type="ORF">ACE1CC_14465</name>
</gene>
<proteinExistence type="predicted"/>
<reference evidence="1 2" key="1">
    <citation type="submission" date="2024-09" db="EMBL/GenBank/DDBJ databases">
        <title>Floridaenema gen nov. (Aerosakkonemataceae, Aerosakkonematales ord. nov., Cyanobacteria) from benthic tropical and subtropical fresh waters, with the description of four new species.</title>
        <authorList>
            <person name="Moretto J.A."/>
            <person name="Berthold D.E."/>
            <person name="Lefler F.W."/>
            <person name="Huang I.-S."/>
            <person name="Laughinghouse H. IV."/>
        </authorList>
    </citation>
    <scope>NUCLEOTIDE SEQUENCE [LARGE SCALE GENOMIC DNA]</scope>
    <source>
        <strain evidence="1 2">BLCC-F46</strain>
    </source>
</reference>
<evidence type="ECO:0000313" key="2">
    <source>
        <dbReference type="Proteomes" id="UP001576774"/>
    </source>
</evidence>
<dbReference type="RefSeq" id="WP_413271137.1">
    <property type="nucleotide sequence ID" value="NZ_JBHFNQ010000109.1"/>
</dbReference>
<accession>A0ABV4X6N2</accession>
<dbReference type="Proteomes" id="UP001576774">
    <property type="component" value="Unassembled WGS sequence"/>
</dbReference>
<sequence>MHTPLSKKIDRLEKALAPLHEKYDRLAKMLRVPFRAIGFFKFLQGITVHPTRESLRYAVALMDTEDPQMYQRAREIIQQILNLQDKDSHSKTYGIWPKYLEEKPFKIVQPDPNWREFLATQLLQLALYHRPNLPVKLMAQVDRAILCAASNIQQRDTPLDYTNIAIMGIYVTLVTGQIYEINDLYNYGINRLQEFSQHILEQNNFTEYNSPDYTVITLEILGRLRLYANNFNNVTIAELVEPLYRLTWTEIAVHFHPPTRQWAGPHSRSYSTLLPIEVLALIERSTSELIDFGTLEKYPALDEYRLPLPCPGDLETLFLHLNEPRTVTQILSKRLPNQVLTTYLAPAFTLGSVNYSDFWHQRRPLMIYWGTYQDPSYLRVRCLYNNVDYAAAQFFSVQNEGKILSGVSFATDINPSNPYISQKKKHNSQLPIEDLRLRFEFGGSIDRKNLKAQLSSLATLNSTVCLSFGDLNIQIQIPYAQFGQSTGKWQIHQDSQCFYLDVLLYSGKNQVFNLSHLSQSAIAFALKVTTEKILSSEVSINIVDNWLEMEWENLNLKLWTKPAQQHFLNISACSSVAGKTVF</sequence>
<dbReference type="PANTHER" id="PTHR40616:SF1">
    <property type="entry name" value="LINALOOL DEHYDRATASE_ISOMERASE DOMAIN-CONTAINING PROTEIN"/>
    <property type="match status" value="1"/>
</dbReference>